<evidence type="ECO:0000256" key="15">
    <source>
        <dbReference type="PROSITE-ProRule" id="PRU10141"/>
    </source>
</evidence>
<dbReference type="InterPro" id="IPR045269">
    <property type="entry name" value="Atg1-like"/>
</dbReference>
<dbReference type="GO" id="GO:0004674">
    <property type="term" value="F:protein serine/threonine kinase activity"/>
    <property type="evidence" value="ECO:0007669"/>
    <property type="project" value="UniProtKB-KW"/>
</dbReference>
<keyword evidence="11" id="KW-0072">Autophagy</keyword>
<keyword evidence="6" id="KW-0808">Transferase</keyword>
<comment type="subcellular location">
    <subcellularLocation>
        <location evidence="1">Cytoplasm</location>
    </subcellularLocation>
</comment>
<evidence type="ECO:0000256" key="3">
    <source>
        <dbReference type="ARBA" id="ARBA00021644"/>
    </source>
</evidence>
<dbReference type="InterPro" id="IPR008271">
    <property type="entry name" value="Ser/Thr_kinase_AS"/>
</dbReference>
<keyword evidence="7" id="KW-0677">Repeat</keyword>
<dbReference type="FunFam" id="3.30.200.20:FF:000042">
    <property type="entry name" value="Aurora kinase A"/>
    <property type="match status" value="1"/>
</dbReference>
<comment type="similarity">
    <text evidence="16">Belongs to the protein kinase superfamily.</text>
</comment>
<dbReference type="GO" id="GO:0005776">
    <property type="term" value="C:autophagosome"/>
    <property type="evidence" value="ECO:0007669"/>
    <property type="project" value="TreeGrafter"/>
</dbReference>
<keyword evidence="10 15" id="KW-0067">ATP-binding</keyword>
<organism evidence="18">
    <name type="scientific">Clastoptera arizonana</name>
    <name type="common">Arizona spittle bug</name>
    <dbReference type="NCBI Taxonomy" id="38151"/>
    <lineage>
        <taxon>Eukaryota</taxon>
        <taxon>Metazoa</taxon>
        <taxon>Ecdysozoa</taxon>
        <taxon>Arthropoda</taxon>
        <taxon>Hexapoda</taxon>
        <taxon>Insecta</taxon>
        <taxon>Pterygota</taxon>
        <taxon>Neoptera</taxon>
        <taxon>Paraneoptera</taxon>
        <taxon>Hemiptera</taxon>
        <taxon>Auchenorrhyncha</taxon>
        <taxon>Cercopoidea</taxon>
        <taxon>Clastopteridae</taxon>
        <taxon>Clastoptera</taxon>
    </lineage>
</organism>
<evidence type="ECO:0000256" key="4">
    <source>
        <dbReference type="ARBA" id="ARBA00022490"/>
    </source>
</evidence>
<keyword evidence="4" id="KW-0963">Cytoplasm</keyword>
<dbReference type="InterPro" id="IPR011009">
    <property type="entry name" value="Kinase-like_dom_sf"/>
</dbReference>
<dbReference type="Gene3D" id="1.10.510.10">
    <property type="entry name" value="Transferase(Phosphotransferase) domain 1"/>
    <property type="match status" value="1"/>
</dbReference>
<evidence type="ECO:0000259" key="17">
    <source>
        <dbReference type="PROSITE" id="PS50011"/>
    </source>
</evidence>
<evidence type="ECO:0000256" key="9">
    <source>
        <dbReference type="ARBA" id="ARBA00022777"/>
    </source>
</evidence>
<dbReference type="InterPro" id="IPR007330">
    <property type="entry name" value="MIT_dom"/>
</dbReference>
<dbReference type="InterPro" id="IPR036181">
    <property type="entry name" value="MIT_dom_sf"/>
</dbReference>
<dbReference type="GO" id="GO:0061709">
    <property type="term" value="P:reticulophagy"/>
    <property type="evidence" value="ECO:0007669"/>
    <property type="project" value="TreeGrafter"/>
</dbReference>
<evidence type="ECO:0000256" key="2">
    <source>
        <dbReference type="ARBA" id="ARBA00012513"/>
    </source>
</evidence>
<dbReference type="GO" id="GO:0010506">
    <property type="term" value="P:regulation of autophagy"/>
    <property type="evidence" value="ECO:0007669"/>
    <property type="project" value="InterPro"/>
</dbReference>
<evidence type="ECO:0000256" key="11">
    <source>
        <dbReference type="ARBA" id="ARBA00023006"/>
    </source>
</evidence>
<dbReference type="SMART" id="SM00745">
    <property type="entry name" value="MIT"/>
    <property type="match status" value="1"/>
</dbReference>
<evidence type="ECO:0000256" key="5">
    <source>
        <dbReference type="ARBA" id="ARBA00022527"/>
    </source>
</evidence>
<dbReference type="GO" id="GO:0005524">
    <property type="term" value="F:ATP binding"/>
    <property type="evidence" value="ECO:0007669"/>
    <property type="project" value="UniProtKB-UniRule"/>
</dbReference>
<keyword evidence="8 15" id="KW-0547">Nucleotide-binding</keyword>
<dbReference type="AlphaFoldDB" id="A0A1B6DXA2"/>
<evidence type="ECO:0000256" key="6">
    <source>
        <dbReference type="ARBA" id="ARBA00022679"/>
    </source>
</evidence>
<dbReference type="GO" id="GO:0000045">
    <property type="term" value="P:autophagosome assembly"/>
    <property type="evidence" value="ECO:0007669"/>
    <property type="project" value="TreeGrafter"/>
</dbReference>
<evidence type="ECO:0000256" key="13">
    <source>
        <dbReference type="ARBA" id="ARBA00047899"/>
    </source>
</evidence>
<dbReference type="GO" id="GO:0034727">
    <property type="term" value="P:piecemeal microautophagy of the nucleus"/>
    <property type="evidence" value="ECO:0007669"/>
    <property type="project" value="TreeGrafter"/>
</dbReference>
<keyword evidence="5 16" id="KW-0723">Serine/threonine-protein kinase</keyword>
<comment type="catalytic activity">
    <reaction evidence="14">
        <text>L-seryl-[protein] + ATP = O-phospho-L-seryl-[protein] + ADP + H(+)</text>
        <dbReference type="Rhea" id="RHEA:17989"/>
        <dbReference type="Rhea" id="RHEA-COMP:9863"/>
        <dbReference type="Rhea" id="RHEA-COMP:11604"/>
        <dbReference type="ChEBI" id="CHEBI:15378"/>
        <dbReference type="ChEBI" id="CHEBI:29999"/>
        <dbReference type="ChEBI" id="CHEBI:30616"/>
        <dbReference type="ChEBI" id="CHEBI:83421"/>
        <dbReference type="ChEBI" id="CHEBI:456216"/>
        <dbReference type="EC" id="2.7.11.1"/>
    </reaction>
</comment>
<feature type="binding site" evidence="15">
    <location>
        <position position="38"/>
    </location>
    <ligand>
        <name>ATP</name>
        <dbReference type="ChEBI" id="CHEBI:30616"/>
    </ligand>
</feature>
<evidence type="ECO:0000256" key="14">
    <source>
        <dbReference type="ARBA" id="ARBA00048679"/>
    </source>
</evidence>
<proteinExistence type="inferred from homology"/>
<dbReference type="PANTHER" id="PTHR24348:SF65">
    <property type="entry name" value="SERINE_THREONINE-PROTEIN KINASE ULK3"/>
    <property type="match status" value="1"/>
</dbReference>
<evidence type="ECO:0000256" key="10">
    <source>
        <dbReference type="ARBA" id="ARBA00022840"/>
    </source>
</evidence>
<evidence type="ECO:0000256" key="7">
    <source>
        <dbReference type="ARBA" id="ARBA00022737"/>
    </source>
</evidence>
<dbReference type="PROSITE" id="PS00108">
    <property type="entry name" value="PROTEIN_KINASE_ST"/>
    <property type="match status" value="1"/>
</dbReference>
<protein>
    <recommendedName>
        <fullName evidence="3">Serine/threonine-protein kinase ULK3</fullName>
        <ecNumber evidence="2">2.7.11.1</ecNumber>
    </recommendedName>
    <alternativeName>
        <fullName evidence="12">Unc-51-like kinase 3</fullName>
    </alternativeName>
</protein>
<sequence length="479" mass="54233">MVLIIEGYTGVEKIGTGSYSTVYKGYHKSKIHEPVAIKCVEKSKLSPTGKDNIVTEISLLKMLQHEYIVEMKDFTWDERFIYIIMEYCDGGDLSHFIRKRRKLPESVCQKFMQQLAVALKFLRSHNVCHLDLKPQNLLLVTKPSLTLKVGDFGFAQFLSNETFQCTLRGSPLYMAPEMLIKRQYDAKVDLWSVGIIAYECLFGRAPYSSSNIKELQEKIKSKADIEIPENSRVSNDCRDLLLKLLQHNPEDRISFEALFAHPFLDLEHLPTPESHDKALKLINEAVKEDAKNDYKVAFVLYCDALKYLVPIVSAEKNLEKKIALKAKVSAYIRRAEELKMILHPNNAQHDSCKKTTLSSIDTVDYKSTTSLDSPSTKNLRDLCATTPNMIGALDIGYAGQMYLAEGQYKLALDKFEASLGVLVPLLATEPPGPRKDLLYKQIQDWLKQAESTKGLLSCFNMNMTSIAELEAAKDTCHVQ</sequence>
<dbReference type="Gene3D" id="3.30.200.20">
    <property type="entry name" value="Phosphorylase Kinase, domain 1"/>
    <property type="match status" value="1"/>
</dbReference>
<dbReference type="PROSITE" id="PS50011">
    <property type="entry name" value="PROTEIN_KINASE_DOM"/>
    <property type="match status" value="1"/>
</dbReference>
<dbReference type="PROSITE" id="PS00107">
    <property type="entry name" value="PROTEIN_KINASE_ATP"/>
    <property type="match status" value="1"/>
</dbReference>
<dbReference type="EC" id="2.7.11.1" evidence="2"/>
<dbReference type="GO" id="GO:0005829">
    <property type="term" value="C:cytosol"/>
    <property type="evidence" value="ECO:0007669"/>
    <property type="project" value="TreeGrafter"/>
</dbReference>
<name>A0A1B6DXA2_9HEMI</name>
<evidence type="ECO:0000313" key="18">
    <source>
        <dbReference type="EMBL" id="JAS30308.1"/>
    </source>
</evidence>
<evidence type="ECO:0000256" key="12">
    <source>
        <dbReference type="ARBA" id="ARBA00032242"/>
    </source>
</evidence>
<reference evidence="18" key="1">
    <citation type="submission" date="2015-12" db="EMBL/GenBank/DDBJ databases">
        <title>De novo transcriptome assembly of four potential Pierce s Disease insect vectors from Arizona vineyards.</title>
        <authorList>
            <person name="Tassone E.E."/>
        </authorList>
    </citation>
    <scope>NUCLEOTIDE SEQUENCE</scope>
</reference>
<dbReference type="Pfam" id="PF00069">
    <property type="entry name" value="Pkinase"/>
    <property type="match status" value="1"/>
</dbReference>
<accession>A0A1B6DXA2</accession>
<dbReference type="GO" id="GO:0000422">
    <property type="term" value="P:autophagy of mitochondrion"/>
    <property type="evidence" value="ECO:0007669"/>
    <property type="project" value="TreeGrafter"/>
</dbReference>
<dbReference type="SUPFAM" id="SSF116846">
    <property type="entry name" value="MIT domain"/>
    <property type="match status" value="2"/>
</dbReference>
<dbReference type="SUPFAM" id="SSF56112">
    <property type="entry name" value="Protein kinase-like (PK-like)"/>
    <property type="match status" value="1"/>
</dbReference>
<feature type="domain" description="Protein kinase" evidence="17">
    <location>
        <begin position="8"/>
        <end position="264"/>
    </location>
</feature>
<evidence type="ECO:0000256" key="8">
    <source>
        <dbReference type="ARBA" id="ARBA00022741"/>
    </source>
</evidence>
<dbReference type="GO" id="GO:0042594">
    <property type="term" value="P:response to starvation"/>
    <property type="evidence" value="ECO:0007669"/>
    <property type="project" value="TreeGrafter"/>
</dbReference>
<gene>
    <name evidence="18" type="ORF">g.11139</name>
</gene>
<dbReference type="Pfam" id="PF04212">
    <property type="entry name" value="MIT"/>
    <property type="match status" value="1"/>
</dbReference>
<dbReference type="FunFam" id="1.10.510.10:FF:000571">
    <property type="entry name" value="Maternal embryonic leucine zipper kinase"/>
    <property type="match status" value="1"/>
</dbReference>
<comment type="catalytic activity">
    <reaction evidence="13">
        <text>L-threonyl-[protein] + ATP = O-phospho-L-threonyl-[protein] + ADP + H(+)</text>
        <dbReference type="Rhea" id="RHEA:46608"/>
        <dbReference type="Rhea" id="RHEA-COMP:11060"/>
        <dbReference type="Rhea" id="RHEA-COMP:11605"/>
        <dbReference type="ChEBI" id="CHEBI:15378"/>
        <dbReference type="ChEBI" id="CHEBI:30013"/>
        <dbReference type="ChEBI" id="CHEBI:30616"/>
        <dbReference type="ChEBI" id="CHEBI:61977"/>
        <dbReference type="ChEBI" id="CHEBI:456216"/>
        <dbReference type="EC" id="2.7.11.1"/>
    </reaction>
</comment>
<evidence type="ECO:0000256" key="16">
    <source>
        <dbReference type="RuleBase" id="RU000304"/>
    </source>
</evidence>
<evidence type="ECO:0000256" key="1">
    <source>
        <dbReference type="ARBA" id="ARBA00004496"/>
    </source>
</evidence>
<dbReference type="Gene3D" id="1.20.58.80">
    <property type="entry name" value="Phosphotransferase system, lactose/cellobiose-type IIA subunit"/>
    <property type="match status" value="2"/>
</dbReference>
<keyword evidence="9" id="KW-0418">Kinase</keyword>
<dbReference type="PANTHER" id="PTHR24348">
    <property type="entry name" value="SERINE/THREONINE-PROTEIN KINASE UNC-51-RELATED"/>
    <property type="match status" value="1"/>
</dbReference>
<dbReference type="EMBL" id="GEDC01006990">
    <property type="protein sequence ID" value="JAS30308.1"/>
    <property type="molecule type" value="Transcribed_RNA"/>
</dbReference>
<dbReference type="GO" id="GO:0034045">
    <property type="term" value="C:phagophore assembly site membrane"/>
    <property type="evidence" value="ECO:0007669"/>
    <property type="project" value="TreeGrafter"/>
</dbReference>
<dbReference type="InterPro" id="IPR000719">
    <property type="entry name" value="Prot_kinase_dom"/>
</dbReference>
<dbReference type="InterPro" id="IPR017441">
    <property type="entry name" value="Protein_kinase_ATP_BS"/>
</dbReference>
<dbReference type="SMART" id="SM00220">
    <property type="entry name" value="S_TKc"/>
    <property type="match status" value="1"/>
</dbReference>